<evidence type="ECO:0000259" key="2">
    <source>
        <dbReference type="Pfam" id="PF24729"/>
    </source>
</evidence>
<evidence type="ECO:0000256" key="1">
    <source>
        <dbReference type="ARBA" id="ARBA00022741"/>
    </source>
</evidence>
<evidence type="ECO:0000313" key="3">
    <source>
        <dbReference type="EMBL" id="TCX36560.1"/>
    </source>
</evidence>
<dbReference type="Pfam" id="PF24729">
    <property type="entry name" value="Acb2_Tad1_hairpin"/>
    <property type="match status" value="1"/>
</dbReference>
<dbReference type="GO" id="GO:0000166">
    <property type="term" value="F:nucleotide binding"/>
    <property type="evidence" value="ECO:0007669"/>
    <property type="project" value="UniProtKB-KW"/>
</dbReference>
<accession>A0A483IZU7</accession>
<comment type="caution">
    <text evidence="3">The sequence shown here is derived from an EMBL/GenBank/DDBJ whole genome shotgun (WGS) entry which is preliminary data.</text>
</comment>
<dbReference type="InterPro" id="IPR056098">
    <property type="entry name" value="Acb2/Tad1_hairpin"/>
</dbReference>
<dbReference type="AlphaFoldDB" id="A0A483IZU7"/>
<dbReference type="EMBL" id="SDCJ01000016">
    <property type="protein sequence ID" value="TCX36560.1"/>
    <property type="molecule type" value="Genomic_DNA"/>
</dbReference>
<sequence>MKEQHAKIKGYRDLSADEIALMNEGKDLAQKVGEFVGKLEAAEFAKSNLEVPDKRWLAIGKTDLQKGFMAVIRSIAKPTTF</sequence>
<name>A0A483IZU7_KLEPN</name>
<keyword evidence="1" id="KW-0547">Nucleotide-binding</keyword>
<organism evidence="3">
    <name type="scientific">Klebsiella pneumoniae</name>
    <dbReference type="NCBI Taxonomy" id="573"/>
    <lineage>
        <taxon>Bacteria</taxon>
        <taxon>Pseudomonadati</taxon>
        <taxon>Pseudomonadota</taxon>
        <taxon>Gammaproteobacteria</taxon>
        <taxon>Enterobacterales</taxon>
        <taxon>Enterobacteriaceae</taxon>
        <taxon>Klebsiella/Raoultella group</taxon>
        <taxon>Klebsiella</taxon>
        <taxon>Klebsiella pneumoniae complex</taxon>
    </lineage>
</organism>
<reference evidence="3" key="1">
    <citation type="submission" date="2019-01" db="EMBL/GenBank/DDBJ databases">
        <authorList>
            <person name="Lista F."/>
            <person name="Anselmo A."/>
        </authorList>
    </citation>
    <scope>NUCLEOTIDE SEQUENCE</scope>
    <source>
        <strain evidence="3">13S</strain>
    </source>
</reference>
<feature type="domain" description="Acb2/Tad1 hairpin" evidence="2">
    <location>
        <begin position="7"/>
        <end position="76"/>
    </location>
</feature>
<gene>
    <name evidence="3" type="ORF">ETE75_20035</name>
</gene>
<dbReference type="RefSeq" id="WP_048255560.1">
    <property type="nucleotide sequence ID" value="NZ_CABGYJ010000014.1"/>
</dbReference>
<protein>
    <recommendedName>
        <fullName evidence="2">Acb2/Tad1 hairpin domain-containing protein</fullName>
    </recommendedName>
</protein>
<proteinExistence type="predicted"/>